<proteinExistence type="predicted"/>
<dbReference type="Proteomes" id="UP000183410">
    <property type="component" value="Unassembled WGS sequence"/>
</dbReference>
<gene>
    <name evidence="3" type="ORF">SAMN04487969_1011044</name>
</gene>
<reference evidence="4" key="1">
    <citation type="submission" date="2016-10" db="EMBL/GenBank/DDBJ databases">
        <authorList>
            <person name="Varghese N."/>
            <person name="Submissions S."/>
        </authorList>
    </citation>
    <scope>NUCLEOTIDE SEQUENCE [LARGE SCALE GENOMIC DNA]</scope>
    <source>
        <strain evidence="4">CGMCC 1.10223</strain>
    </source>
</reference>
<name>A0A1I1Z8L3_9BACL</name>
<feature type="coiled-coil region" evidence="1">
    <location>
        <begin position="17"/>
        <end position="81"/>
    </location>
</feature>
<dbReference type="OrthoDB" id="5516148at2"/>
<evidence type="ECO:0000256" key="1">
    <source>
        <dbReference type="SAM" id="Coils"/>
    </source>
</evidence>
<keyword evidence="1" id="KW-0175">Coiled coil</keyword>
<dbReference type="EMBL" id="FONN01000001">
    <property type="protein sequence ID" value="SFE28035.1"/>
    <property type="molecule type" value="Genomic_DNA"/>
</dbReference>
<feature type="domain" description="DUF2326" evidence="2">
    <location>
        <begin position="237"/>
        <end position="379"/>
    </location>
</feature>
<evidence type="ECO:0000313" key="4">
    <source>
        <dbReference type="Proteomes" id="UP000183410"/>
    </source>
</evidence>
<evidence type="ECO:0000313" key="3">
    <source>
        <dbReference type="EMBL" id="SFE28035.1"/>
    </source>
</evidence>
<organism evidence="3 4">
    <name type="scientific">Paenibacillus algorifonticola</name>
    <dbReference type="NCBI Taxonomy" id="684063"/>
    <lineage>
        <taxon>Bacteria</taxon>
        <taxon>Bacillati</taxon>
        <taxon>Bacillota</taxon>
        <taxon>Bacilli</taxon>
        <taxon>Bacillales</taxon>
        <taxon>Paenibacillaceae</taxon>
        <taxon>Paenibacillus</taxon>
    </lineage>
</organism>
<sequence>MKGLEKDPVIIEHFKNNKDSLIEIYDLEEEVSQLQDQLQSFKVASNYHDIEKEADEVSYTLKKLENKRVLLANSIRNIEKSLQIEPDVSADRVAKLYQQANIQIPEMVKRQVQEVLNFHNGLLTKRKERLFNELKNNRENLSSMNKDIELTGDELDRLLGYLNTHGALDEYVSLNNKLSDIKSKKRRLEEHQNIIKTYKKKLRDIQTEYTNETKQAEEYLESISELLDNIMVTFREMSKSFYENKPGGIKVTNNDGENTLRFDIKAKIQDDSSDGVNEVKIFCFDMTLLLLQLNHKVKFIFHDSRLFSNMDPRQRYTLFKLAYERTKIGNFQYIASVNEDTLQTVEEIMDKEEYHEIIEKNIILTLTDESEKSKLLGIQVDMDYEK</sequence>
<keyword evidence="4" id="KW-1185">Reference proteome</keyword>
<dbReference type="RefSeq" id="WP_052736966.1">
    <property type="nucleotide sequence ID" value="NZ_FONN01000001.1"/>
</dbReference>
<dbReference type="AlphaFoldDB" id="A0A1I1Z8L3"/>
<feature type="coiled-coil region" evidence="1">
    <location>
        <begin position="127"/>
        <end position="222"/>
    </location>
</feature>
<accession>A0A1I1Z8L3</accession>
<evidence type="ECO:0000259" key="2">
    <source>
        <dbReference type="Pfam" id="PF10088"/>
    </source>
</evidence>
<dbReference type="InterPro" id="IPR018760">
    <property type="entry name" value="DUF2326"/>
</dbReference>
<protein>
    <recommendedName>
        <fullName evidence="2">DUF2326 domain-containing protein</fullName>
    </recommendedName>
</protein>
<dbReference type="Pfam" id="PF10088">
    <property type="entry name" value="DUF2326"/>
    <property type="match status" value="1"/>
</dbReference>